<gene>
    <name evidence="1" type="ORF">PQ465_15470</name>
</gene>
<dbReference type="EMBL" id="CP117880">
    <property type="protein sequence ID" value="WDF67700.1"/>
    <property type="molecule type" value="Genomic_DNA"/>
</dbReference>
<evidence type="ECO:0000313" key="1">
    <source>
        <dbReference type="EMBL" id="WDF67700.1"/>
    </source>
</evidence>
<keyword evidence="2" id="KW-1185">Reference proteome</keyword>
<protein>
    <submittedName>
        <fullName evidence="1">Uncharacterized protein</fullName>
    </submittedName>
</protein>
<sequence length="134" mass="15341">METMTDLSKVIYGLTTKAALDEALNYRYFGERVFIDPPTTQQDTINLIHLANDLFSSGEENRSDKSCFDDADAADYTFKGPYCHVMNYLSRKIEFIKNGADPADYTESDLENFCSDTQDYARLHFGNFTMGRRL</sequence>
<dbReference type="RefSeq" id="WP_274266427.1">
    <property type="nucleotide sequence ID" value="NZ_CP117880.1"/>
</dbReference>
<dbReference type="Proteomes" id="UP001221558">
    <property type="component" value="Chromosome"/>
</dbReference>
<accession>A0ABY7WDZ0</accession>
<proteinExistence type="predicted"/>
<reference evidence="1 2" key="1">
    <citation type="submission" date="2023-02" db="EMBL/GenBank/DDBJ databases">
        <title>Genome sequence of Sphingobacterium sp. KACC 22765.</title>
        <authorList>
            <person name="Kim S."/>
            <person name="Heo J."/>
            <person name="Kwon S.-W."/>
        </authorList>
    </citation>
    <scope>NUCLEOTIDE SEQUENCE [LARGE SCALE GENOMIC DNA]</scope>
    <source>
        <strain evidence="1 2">KACC 22765</strain>
    </source>
</reference>
<organism evidence="1 2">
    <name type="scientific">Sphingobacterium oryzagri</name>
    <dbReference type="NCBI Taxonomy" id="3025669"/>
    <lineage>
        <taxon>Bacteria</taxon>
        <taxon>Pseudomonadati</taxon>
        <taxon>Bacteroidota</taxon>
        <taxon>Sphingobacteriia</taxon>
        <taxon>Sphingobacteriales</taxon>
        <taxon>Sphingobacteriaceae</taxon>
        <taxon>Sphingobacterium</taxon>
    </lineage>
</organism>
<name>A0ABY7WDZ0_9SPHI</name>
<evidence type="ECO:0000313" key="2">
    <source>
        <dbReference type="Proteomes" id="UP001221558"/>
    </source>
</evidence>